<evidence type="ECO:0000313" key="2">
    <source>
        <dbReference type="Proteomes" id="UP000198900"/>
    </source>
</evidence>
<reference evidence="1" key="1">
    <citation type="submission" date="2016-10" db="EMBL/GenBank/DDBJ databases">
        <authorList>
            <person name="Varghese N."/>
            <person name="Submissions S."/>
        </authorList>
    </citation>
    <scope>NUCLEOTIDE SEQUENCE [LARGE SCALE GENOMIC DNA]</scope>
    <source>
        <strain evidence="1">YR281</strain>
    </source>
</reference>
<dbReference type="EMBL" id="FNDI01000038">
    <property type="protein sequence ID" value="SDJ22398.1"/>
    <property type="molecule type" value="Genomic_DNA"/>
</dbReference>
<name>A0A7Z7FM65_9BURK</name>
<keyword evidence="2" id="KW-1185">Reference proteome</keyword>
<dbReference type="AlphaFoldDB" id="A0A7Z7FM65"/>
<accession>A0A7Z7FM65</accession>
<comment type="caution">
    <text evidence="1">The sequence shown here is derived from an EMBL/GenBank/DDBJ whole genome shotgun (WGS) entry which is preliminary data.</text>
</comment>
<organism evidence="1 2">
    <name type="scientific">Paraburkholderia steynii</name>
    <dbReference type="NCBI Taxonomy" id="1245441"/>
    <lineage>
        <taxon>Bacteria</taxon>
        <taxon>Pseudomonadati</taxon>
        <taxon>Pseudomonadota</taxon>
        <taxon>Betaproteobacteria</taxon>
        <taxon>Burkholderiales</taxon>
        <taxon>Burkholderiaceae</taxon>
        <taxon>Paraburkholderia</taxon>
    </lineage>
</organism>
<gene>
    <name evidence="1" type="ORF">SAMN04487926_13820</name>
</gene>
<dbReference type="RefSeq" id="WP_091789288.1">
    <property type="nucleotide sequence ID" value="NZ_FNDI01000038.1"/>
</dbReference>
<protein>
    <submittedName>
        <fullName evidence="1">Uncharacterized protein</fullName>
    </submittedName>
</protein>
<dbReference type="Proteomes" id="UP000198900">
    <property type="component" value="Unassembled WGS sequence"/>
</dbReference>
<sequence length="231" mass="25562">MARLFEVRLPLVRAYTRDAMFAIELLDSVTLERVSSGVDVIAKGLLRQPVVNAGGLFVWLTEDLKNLEKISIEPRTVPFEPVEIAAAQVARQLNRVELRPLASYPFAAGTTALRGSVYERRVKLGETPVPIGNATVQLEWLDDDGTTWHAWGSLATTNSAGAFTAVLRLARGQLAQVDQPVRADRNPFLDGQGRMTVRLSVRRQTGSRKQAVFPLPLGRVADEVYAWDELQ</sequence>
<evidence type="ECO:0000313" key="1">
    <source>
        <dbReference type="EMBL" id="SDJ22398.1"/>
    </source>
</evidence>
<proteinExistence type="predicted"/>